<dbReference type="RefSeq" id="XP_040752965.1">
    <property type="nucleotide sequence ID" value="XM_040896962.1"/>
</dbReference>
<feature type="chain" id="PRO_5015722579" evidence="1">
    <location>
        <begin position="21"/>
        <end position="118"/>
    </location>
</feature>
<evidence type="ECO:0000256" key="1">
    <source>
        <dbReference type="SAM" id="SignalP"/>
    </source>
</evidence>
<dbReference type="Proteomes" id="UP000244073">
    <property type="component" value="Unassembled WGS sequence"/>
</dbReference>
<organism evidence="2 3">
    <name type="scientific">Aspergillus ochraceoroseus IBT 24754</name>
    <dbReference type="NCBI Taxonomy" id="1392256"/>
    <lineage>
        <taxon>Eukaryota</taxon>
        <taxon>Fungi</taxon>
        <taxon>Dikarya</taxon>
        <taxon>Ascomycota</taxon>
        <taxon>Pezizomycotina</taxon>
        <taxon>Eurotiomycetes</taxon>
        <taxon>Eurotiomycetidae</taxon>
        <taxon>Eurotiales</taxon>
        <taxon>Aspergillaceae</taxon>
        <taxon>Aspergillus</taxon>
        <taxon>Aspergillus subgen. Nidulantes</taxon>
    </lineage>
</organism>
<name>A0A2T5LZ74_9EURO</name>
<comment type="caution">
    <text evidence="2">The sequence shown here is derived from an EMBL/GenBank/DDBJ whole genome shotgun (WGS) entry which is preliminary data.</text>
</comment>
<evidence type="ECO:0000313" key="2">
    <source>
        <dbReference type="EMBL" id="PTU21573.1"/>
    </source>
</evidence>
<dbReference type="GeneID" id="63813844"/>
<reference evidence="2 3" key="1">
    <citation type="journal article" date="2018" name="Proc. Natl. Acad. Sci. U.S.A.">
        <title>Linking secondary metabolites to gene clusters through genome sequencing of six diverse Aspergillus species.</title>
        <authorList>
            <person name="Kaerboelling I."/>
            <person name="Vesth T.C."/>
            <person name="Frisvad J.C."/>
            <person name="Nybo J.L."/>
            <person name="Theobald S."/>
            <person name="Kuo A."/>
            <person name="Bowyer P."/>
            <person name="Matsuda Y."/>
            <person name="Mondo S."/>
            <person name="Lyhne E.K."/>
            <person name="Kogle M.E."/>
            <person name="Clum A."/>
            <person name="Lipzen A."/>
            <person name="Salamov A."/>
            <person name="Ngan C.Y."/>
            <person name="Daum C."/>
            <person name="Chiniquy J."/>
            <person name="Barry K."/>
            <person name="LaButti K."/>
            <person name="Haridas S."/>
            <person name="Simmons B.A."/>
            <person name="Magnuson J.K."/>
            <person name="Mortensen U.H."/>
            <person name="Larsen T.O."/>
            <person name="Grigoriev I.V."/>
            <person name="Baker S.E."/>
            <person name="Andersen M.R."/>
        </authorList>
    </citation>
    <scope>NUCLEOTIDE SEQUENCE [LARGE SCALE GENOMIC DNA]</scope>
    <source>
        <strain evidence="2 3">IBT 24754</strain>
    </source>
</reference>
<protein>
    <submittedName>
        <fullName evidence="2">Uncharacterized protein</fullName>
    </submittedName>
</protein>
<proteinExistence type="predicted"/>
<keyword evidence="1" id="KW-0732">Signal</keyword>
<gene>
    <name evidence="2" type="ORF">P175DRAFT_0500468</name>
</gene>
<accession>A0A2T5LZ74</accession>
<sequence>MKPFTFILPLGLFFASIATADVQLELVEVRWLDGRPSRTETFDLAYSNSSLLPKDQPCTQLPYLTREVTLLTDGLPGPTTCWLYSQYCHESIDRVTSANPSKNMTNAAVFAARCYLNE</sequence>
<dbReference type="EMBL" id="MSFN02000003">
    <property type="protein sequence ID" value="PTU21573.1"/>
    <property type="molecule type" value="Genomic_DNA"/>
</dbReference>
<evidence type="ECO:0000313" key="3">
    <source>
        <dbReference type="Proteomes" id="UP000244073"/>
    </source>
</evidence>
<dbReference type="AlphaFoldDB" id="A0A2T5LZ74"/>
<feature type="signal peptide" evidence="1">
    <location>
        <begin position="1"/>
        <end position="20"/>
    </location>
</feature>
<dbReference type="OrthoDB" id="4412595at2759"/>
<dbReference type="VEuPathDB" id="FungiDB:P175DRAFT_0500468"/>